<feature type="domain" description="MADS-box" evidence="8">
    <location>
        <begin position="1"/>
        <end position="61"/>
    </location>
</feature>
<name>A0A2U1N5I3_ARTAN</name>
<reference evidence="10 11" key="1">
    <citation type="journal article" date="2018" name="Mol. Plant">
        <title>The genome of Artemisia annua provides insight into the evolution of Asteraceae family and artemisinin biosynthesis.</title>
        <authorList>
            <person name="Shen Q."/>
            <person name="Zhang L."/>
            <person name="Liao Z."/>
            <person name="Wang S."/>
            <person name="Yan T."/>
            <person name="Shi P."/>
            <person name="Liu M."/>
            <person name="Fu X."/>
            <person name="Pan Q."/>
            <person name="Wang Y."/>
            <person name="Lv Z."/>
            <person name="Lu X."/>
            <person name="Zhang F."/>
            <person name="Jiang W."/>
            <person name="Ma Y."/>
            <person name="Chen M."/>
            <person name="Hao X."/>
            <person name="Li L."/>
            <person name="Tang Y."/>
            <person name="Lv G."/>
            <person name="Zhou Y."/>
            <person name="Sun X."/>
            <person name="Brodelius P.E."/>
            <person name="Rose J.K.C."/>
            <person name="Tang K."/>
        </authorList>
    </citation>
    <scope>NUCLEOTIDE SEQUENCE [LARGE SCALE GENOMIC DNA]</scope>
    <source>
        <strain evidence="11">cv. Huhao1</strain>
        <tissue evidence="10">Leaf</tissue>
    </source>
</reference>
<comment type="caution">
    <text evidence="10">The sequence shown here is derived from an EMBL/GenBank/DDBJ whole genome shotgun (WGS) entry which is preliminary data.</text>
</comment>
<keyword evidence="6" id="KW-0175">Coiled coil</keyword>
<keyword evidence="11" id="KW-1185">Reference proteome</keyword>
<dbReference type="InterPro" id="IPR050142">
    <property type="entry name" value="MADS-box/MEF2_TF"/>
</dbReference>
<dbReference type="InterPro" id="IPR033896">
    <property type="entry name" value="MEF2-like_N"/>
</dbReference>
<gene>
    <name evidence="10" type="ORF">CTI12_AA304370</name>
</gene>
<evidence type="ECO:0000313" key="11">
    <source>
        <dbReference type="Proteomes" id="UP000245207"/>
    </source>
</evidence>
<dbReference type="InterPro" id="IPR036879">
    <property type="entry name" value="TF_MADSbox_sf"/>
</dbReference>
<dbReference type="EMBL" id="PKPP01003569">
    <property type="protein sequence ID" value="PWA68761.1"/>
    <property type="molecule type" value="Genomic_DNA"/>
</dbReference>
<dbReference type="Gene3D" id="3.40.1810.10">
    <property type="entry name" value="Transcription factor, MADS-box"/>
    <property type="match status" value="1"/>
</dbReference>
<evidence type="ECO:0000313" key="10">
    <source>
        <dbReference type="EMBL" id="PWA68761.1"/>
    </source>
</evidence>
<keyword evidence="2" id="KW-0805">Transcription regulation</keyword>
<dbReference type="SMART" id="SM00432">
    <property type="entry name" value="MADS"/>
    <property type="match status" value="1"/>
</dbReference>
<feature type="coiled-coil region" evidence="6">
    <location>
        <begin position="132"/>
        <end position="166"/>
    </location>
</feature>
<evidence type="ECO:0000256" key="6">
    <source>
        <dbReference type="SAM" id="Coils"/>
    </source>
</evidence>
<accession>A0A2U1N5I3</accession>
<dbReference type="OrthoDB" id="1898716at2759"/>
<dbReference type="STRING" id="35608.A0A2U1N5I3"/>
<dbReference type="InterPro" id="IPR002100">
    <property type="entry name" value="TF_MADSbox"/>
</dbReference>
<organism evidence="10 11">
    <name type="scientific">Artemisia annua</name>
    <name type="common">Sweet wormwood</name>
    <dbReference type="NCBI Taxonomy" id="35608"/>
    <lineage>
        <taxon>Eukaryota</taxon>
        <taxon>Viridiplantae</taxon>
        <taxon>Streptophyta</taxon>
        <taxon>Embryophyta</taxon>
        <taxon>Tracheophyta</taxon>
        <taxon>Spermatophyta</taxon>
        <taxon>Magnoliopsida</taxon>
        <taxon>eudicotyledons</taxon>
        <taxon>Gunneridae</taxon>
        <taxon>Pentapetalae</taxon>
        <taxon>asterids</taxon>
        <taxon>campanulids</taxon>
        <taxon>Asterales</taxon>
        <taxon>Asteraceae</taxon>
        <taxon>Asteroideae</taxon>
        <taxon>Anthemideae</taxon>
        <taxon>Artemisiinae</taxon>
        <taxon>Artemisia</taxon>
    </lineage>
</organism>
<dbReference type="GO" id="GO:0000977">
    <property type="term" value="F:RNA polymerase II transcription regulatory region sequence-specific DNA binding"/>
    <property type="evidence" value="ECO:0007669"/>
    <property type="project" value="InterPro"/>
</dbReference>
<dbReference type="GO" id="GO:0045944">
    <property type="term" value="P:positive regulation of transcription by RNA polymerase II"/>
    <property type="evidence" value="ECO:0007669"/>
    <property type="project" value="InterPro"/>
</dbReference>
<evidence type="ECO:0000256" key="4">
    <source>
        <dbReference type="ARBA" id="ARBA00023163"/>
    </source>
</evidence>
<evidence type="ECO:0000256" key="1">
    <source>
        <dbReference type="ARBA" id="ARBA00004123"/>
    </source>
</evidence>
<evidence type="ECO:0000256" key="7">
    <source>
        <dbReference type="SAM" id="MobiDB-lite"/>
    </source>
</evidence>
<evidence type="ECO:0000259" key="9">
    <source>
        <dbReference type="PROSITE" id="PS51297"/>
    </source>
</evidence>
<sequence>MGRGKIEIKKIENVSTRQVTFSKRRAGLLKKAHELSVLCDAEVGIIVFSNTGRLYEFCSTRWRRRSFLYECVVICDDANIGDTRNKLILSAEIDFIFSNAFVYMTFVRVYHNAGYSMRGIIDRYNVATEPSTSQLQAEMRQEQAELEHLRSEVARLRNENARLTGSNLNGATVQELHQLEQQLNDGLISVKEKKDAMLFEEIDRSNHKERELGFENNVLRGEIERLKRFIPQSEQPTQPGYLEYNPVTDVPSSSAGLLKQDRLSPDTVCYYGSDNTDSETALQLRLPCGDSGRTKEAAMPKREVSSSSCGNEEMEQ</sequence>
<dbReference type="GO" id="GO:0005634">
    <property type="term" value="C:nucleus"/>
    <property type="evidence" value="ECO:0007669"/>
    <property type="project" value="UniProtKB-SubCell"/>
</dbReference>
<feature type="compositionally biased region" description="Basic and acidic residues" evidence="7">
    <location>
        <begin position="292"/>
        <end position="304"/>
    </location>
</feature>
<dbReference type="GO" id="GO:0046983">
    <property type="term" value="F:protein dimerization activity"/>
    <property type="evidence" value="ECO:0007669"/>
    <property type="project" value="InterPro"/>
</dbReference>
<protein>
    <submittedName>
        <fullName evidence="10">Agamous-like MADS-box protein AGL15</fullName>
    </submittedName>
</protein>
<keyword evidence="3" id="KW-0238">DNA-binding</keyword>
<dbReference type="PRINTS" id="PR00404">
    <property type="entry name" value="MADSDOMAIN"/>
</dbReference>
<dbReference type="Proteomes" id="UP000245207">
    <property type="component" value="Unassembled WGS sequence"/>
</dbReference>
<feature type="domain" description="K-box" evidence="9">
    <location>
        <begin position="139"/>
        <end position="229"/>
    </location>
</feature>
<dbReference type="Pfam" id="PF00319">
    <property type="entry name" value="SRF-TF"/>
    <property type="match status" value="1"/>
</dbReference>
<keyword evidence="4" id="KW-0804">Transcription</keyword>
<feature type="region of interest" description="Disordered" evidence="7">
    <location>
        <begin position="287"/>
        <end position="316"/>
    </location>
</feature>
<evidence type="ECO:0000256" key="2">
    <source>
        <dbReference type="ARBA" id="ARBA00023015"/>
    </source>
</evidence>
<evidence type="ECO:0000256" key="3">
    <source>
        <dbReference type="ARBA" id="ARBA00023125"/>
    </source>
</evidence>
<dbReference type="PANTHER" id="PTHR48019">
    <property type="entry name" value="SERUM RESPONSE FACTOR HOMOLOG"/>
    <property type="match status" value="1"/>
</dbReference>
<dbReference type="CDD" id="cd00265">
    <property type="entry name" value="MADS_MEF2_like"/>
    <property type="match status" value="1"/>
</dbReference>
<comment type="subcellular location">
    <subcellularLocation>
        <location evidence="1">Nucleus</location>
    </subcellularLocation>
</comment>
<evidence type="ECO:0000259" key="8">
    <source>
        <dbReference type="PROSITE" id="PS50066"/>
    </source>
</evidence>
<keyword evidence="5" id="KW-0539">Nucleus</keyword>
<dbReference type="GO" id="GO:0003700">
    <property type="term" value="F:DNA-binding transcription factor activity"/>
    <property type="evidence" value="ECO:0007669"/>
    <property type="project" value="InterPro"/>
</dbReference>
<dbReference type="AlphaFoldDB" id="A0A2U1N5I3"/>
<dbReference type="Pfam" id="PF01486">
    <property type="entry name" value="K-box"/>
    <property type="match status" value="1"/>
</dbReference>
<dbReference type="SUPFAM" id="SSF55455">
    <property type="entry name" value="SRF-like"/>
    <property type="match status" value="1"/>
</dbReference>
<dbReference type="PROSITE" id="PS51297">
    <property type="entry name" value="K_BOX"/>
    <property type="match status" value="1"/>
</dbReference>
<proteinExistence type="predicted"/>
<dbReference type="InterPro" id="IPR002487">
    <property type="entry name" value="TF_Kbox"/>
</dbReference>
<dbReference type="PROSITE" id="PS50066">
    <property type="entry name" value="MADS_BOX_2"/>
    <property type="match status" value="1"/>
</dbReference>
<evidence type="ECO:0000256" key="5">
    <source>
        <dbReference type="ARBA" id="ARBA00023242"/>
    </source>
</evidence>
<dbReference type="PROSITE" id="PS00350">
    <property type="entry name" value="MADS_BOX_1"/>
    <property type="match status" value="1"/>
</dbReference>